<evidence type="ECO:0000256" key="4">
    <source>
        <dbReference type="ARBA" id="ARBA00023125"/>
    </source>
</evidence>
<evidence type="ECO:0000313" key="7">
    <source>
        <dbReference type="EMBL" id="SFA50430.1"/>
    </source>
</evidence>
<dbReference type="GO" id="GO:0006313">
    <property type="term" value="P:DNA transposition"/>
    <property type="evidence" value="ECO:0007669"/>
    <property type="project" value="UniProtKB-UniRule"/>
</dbReference>
<dbReference type="Pfam" id="PF00872">
    <property type="entry name" value="Transposase_mut"/>
    <property type="match status" value="1"/>
</dbReference>
<evidence type="ECO:0000256" key="3">
    <source>
        <dbReference type="ARBA" id="ARBA00022578"/>
    </source>
</evidence>
<name>A0A1I0TFB2_9RHOB</name>
<dbReference type="PROSITE" id="PS01007">
    <property type="entry name" value="TRANSPOSASE_MUTATOR"/>
    <property type="match status" value="1"/>
</dbReference>
<keyword evidence="3 6" id="KW-0815">Transposition</keyword>
<dbReference type="InterPro" id="IPR001207">
    <property type="entry name" value="Transposase_mutator"/>
</dbReference>
<evidence type="ECO:0000256" key="2">
    <source>
        <dbReference type="ARBA" id="ARBA00010961"/>
    </source>
</evidence>
<dbReference type="PANTHER" id="PTHR33217">
    <property type="entry name" value="TRANSPOSASE FOR INSERTION SEQUENCE ELEMENT IS1081"/>
    <property type="match status" value="1"/>
</dbReference>
<comment type="function">
    <text evidence="1 6">Required for the transposition of the insertion element.</text>
</comment>
<evidence type="ECO:0000256" key="1">
    <source>
        <dbReference type="ARBA" id="ARBA00002190"/>
    </source>
</evidence>
<sequence length="173" mass="18724">MPPRLAVGDGSLGFWKALDEVFPSTRHQCCWFHKMANVLNCFPKPIQPAVTRDLRQTSHAETRAAALAAIETFREKYAAKYRRGVACLTKDGEALLAFYDFKVHGAGVGQTGRNCRWAEGARPFSTVTISFSSAGSTQQPAMLPGRVEPLPSPARGPAPAFCTACTRSPQSPA</sequence>
<dbReference type="Proteomes" id="UP000182312">
    <property type="component" value="Unassembled WGS sequence"/>
</dbReference>
<organism evidence="7 8">
    <name type="scientific">Paracoccus halophilus</name>
    <dbReference type="NCBI Taxonomy" id="376733"/>
    <lineage>
        <taxon>Bacteria</taxon>
        <taxon>Pseudomonadati</taxon>
        <taxon>Pseudomonadota</taxon>
        <taxon>Alphaproteobacteria</taxon>
        <taxon>Rhodobacterales</taxon>
        <taxon>Paracoccaceae</taxon>
        <taxon>Paracoccus</taxon>
    </lineage>
</organism>
<dbReference type="AlphaFoldDB" id="A0A1I0TFB2"/>
<keyword evidence="4 6" id="KW-0238">DNA-binding</keyword>
<reference evidence="7 8" key="1">
    <citation type="submission" date="2016-10" db="EMBL/GenBank/DDBJ databases">
        <authorList>
            <person name="de Groot N.N."/>
        </authorList>
    </citation>
    <scope>NUCLEOTIDE SEQUENCE [LARGE SCALE GENOMIC DNA]</scope>
    <source>
        <strain evidence="7 8">CGMCC 1.6117</strain>
    </source>
</reference>
<evidence type="ECO:0000256" key="6">
    <source>
        <dbReference type="RuleBase" id="RU365089"/>
    </source>
</evidence>
<dbReference type="EMBL" id="FOJO01000007">
    <property type="protein sequence ID" value="SFA50430.1"/>
    <property type="molecule type" value="Genomic_DNA"/>
</dbReference>
<comment type="similarity">
    <text evidence="2 6">Belongs to the transposase mutator family.</text>
</comment>
<dbReference type="GO" id="GO:0003677">
    <property type="term" value="F:DNA binding"/>
    <property type="evidence" value="ECO:0007669"/>
    <property type="project" value="UniProtKB-UniRule"/>
</dbReference>
<evidence type="ECO:0000256" key="5">
    <source>
        <dbReference type="ARBA" id="ARBA00023172"/>
    </source>
</evidence>
<accession>A0A1I0TFB2</accession>
<protein>
    <recommendedName>
        <fullName evidence="6">Mutator family transposase</fullName>
    </recommendedName>
</protein>
<keyword evidence="5 6" id="KW-0233">DNA recombination</keyword>
<dbReference type="PANTHER" id="PTHR33217:SF9">
    <property type="entry name" value="MUTATOR FAMILY TRANSPOSASE"/>
    <property type="match status" value="1"/>
</dbReference>
<keyword evidence="6" id="KW-0814">Transposable element</keyword>
<gene>
    <name evidence="7" type="ORF">SAMN04487972_107151</name>
</gene>
<proteinExistence type="inferred from homology"/>
<evidence type="ECO:0000313" key="8">
    <source>
        <dbReference type="Proteomes" id="UP000182312"/>
    </source>
</evidence>
<dbReference type="GO" id="GO:0004803">
    <property type="term" value="F:transposase activity"/>
    <property type="evidence" value="ECO:0007669"/>
    <property type="project" value="UniProtKB-UniRule"/>
</dbReference>